<keyword evidence="6" id="KW-1185">Reference proteome</keyword>
<gene>
    <name evidence="5" type="primary">trxB</name>
    <name evidence="5" type="ORF">Aglo03_41320</name>
</gene>
<dbReference type="PRINTS" id="PR00469">
    <property type="entry name" value="PNDRDTASEII"/>
</dbReference>
<comment type="caution">
    <text evidence="5">The sequence shown here is derived from an EMBL/GenBank/DDBJ whole genome shotgun (WGS) entry which is preliminary data.</text>
</comment>
<organism evidence="5 6">
    <name type="scientific">Actinokineospora globicatena</name>
    <dbReference type="NCBI Taxonomy" id="103729"/>
    <lineage>
        <taxon>Bacteria</taxon>
        <taxon>Bacillati</taxon>
        <taxon>Actinomycetota</taxon>
        <taxon>Actinomycetes</taxon>
        <taxon>Pseudonocardiales</taxon>
        <taxon>Pseudonocardiaceae</taxon>
        <taxon>Actinokineospora</taxon>
    </lineage>
</organism>
<keyword evidence="2" id="KW-0560">Oxidoreductase</keyword>
<dbReference type="GO" id="GO:0004791">
    <property type="term" value="F:thioredoxin-disulfide reductase (NADPH) activity"/>
    <property type="evidence" value="ECO:0007669"/>
    <property type="project" value="UniProtKB-EC"/>
</dbReference>
<dbReference type="Gene3D" id="3.50.50.60">
    <property type="entry name" value="FAD/NAD(P)-binding domain"/>
    <property type="match status" value="2"/>
</dbReference>
<dbReference type="PANTHER" id="PTHR48105">
    <property type="entry name" value="THIOREDOXIN REDUCTASE 1-RELATED-RELATED"/>
    <property type="match status" value="1"/>
</dbReference>
<evidence type="ECO:0000313" key="5">
    <source>
        <dbReference type="EMBL" id="GLW93316.1"/>
    </source>
</evidence>
<evidence type="ECO:0000256" key="1">
    <source>
        <dbReference type="ARBA" id="ARBA00022630"/>
    </source>
</evidence>
<dbReference type="Pfam" id="PF07992">
    <property type="entry name" value="Pyr_redox_2"/>
    <property type="match status" value="1"/>
</dbReference>
<accession>A0A9W6QLV9</accession>
<keyword evidence="1" id="KW-0285">Flavoprotein</keyword>
<name>A0A9W6QLV9_9PSEU</name>
<dbReference type="AlphaFoldDB" id="A0A9W6QLV9"/>
<evidence type="ECO:0000259" key="4">
    <source>
        <dbReference type="Pfam" id="PF07992"/>
    </source>
</evidence>
<comment type="catalytic activity">
    <reaction evidence="3">
        <text>[thioredoxin]-dithiol + NADP(+) = [thioredoxin]-disulfide + NADPH + H(+)</text>
        <dbReference type="Rhea" id="RHEA:20345"/>
        <dbReference type="Rhea" id="RHEA-COMP:10698"/>
        <dbReference type="Rhea" id="RHEA-COMP:10700"/>
        <dbReference type="ChEBI" id="CHEBI:15378"/>
        <dbReference type="ChEBI" id="CHEBI:29950"/>
        <dbReference type="ChEBI" id="CHEBI:50058"/>
        <dbReference type="ChEBI" id="CHEBI:57783"/>
        <dbReference type="ChEBI" id="CHEBI:58349"/>
        <dbReference type="EC" id="1.8.1.9"/>
    </reaction>
</comment>
<evidence type="ECO:0000256" key="2">
    <source>
        <dbReference type="ARBA" id="ARBA00023002"/>
    </source>
</evidence>
<dbReference type="InterPro" id="IPR023753">
    <property type="entry name" value="FAD/NAD-binding_dom"/>
</dbReference>
<sequence>MGSGDREVRDVVPRDAALSDVTMRDVAAREVTVRDVIVLGGGAAGLSGALLLARAGLDVAVLDAGSPRNAPAAHMHGFLTRDGMPPAELVERGRAEVAAYGGALVDTEVAEVLPGFVVRLADGTSQSAPRLLVTTGMRDELPEVAGVAQRWGRDVLQCPYCHGHEVRDQPLGVLATGPVSTHQALMVRQWSDDVVLFEHTHTLSHDEREQLAAVGVRVMPGTVTELVVRDDVLRGVETEGGSTPRSAVFVAPRFVPNTAVLAGLDCRATEQGFLIVDESGATSAPGVWAAGNVVNPRAQVITAAGSGAAAAMALHQDVVLARTGAAVSAKRLHANGFTAELEREVAEIVLGDRRYGL</sequence>
<protein>
    <submittedName>
        <fullName evidence="5">Thioredoxin reductase</fullName>
    </submittedName>
</protein>
<feature type="domain" description="FAD/NAD(P)-binding" evidence="4">
    <location>
        <begin position="35"/>
        <end position="304"/>
    </location>
</feature>
<dbReference type="SUPFAM" id="SSF51905">
    <property type="entry name" value="FAD/NAD(P)-binding domain"/>
    <property type="match status" value="1"/>
</dbReference>
<dbReference type="Proteomes" id="UP001165042">
    <property type="component" value="Unassembled WGS sequence"/>
</dbReference>
<proteinExistence type="predicted"/>
<dbReference type="InterPro" id="IPR050097">
    <property type="entry name" value="Ferredoxin-NADP_redctase_2"/>
</dbReference>
<evidence type="ECO:0000256" key="3">
    <source>
        <dbReference type="ARBA" id="ARBA00048132"/>
    </source>
</evidence>
<dbReference type="PRINTS" id="PR00368">
    <property type="entry name" value="FADPNR"/>
</dbReference>
<reference evidence="5" key="1">
    <citation type="submission" date="2023-02" db="EMBL/GenBank/DDBJ databases">
        <title>Actinokineospora globicatena NBRC 15670.</title>
        <authorList>
            <person name="Ichikawa N."/>
            <person name="Sato H."/>
            <person name="Tonouchi N."/>
        </authorList>
    </citation>
    <scope>NUCLEOTIDE SEQUENCE</scope>
    <source>
        <strain evidence="5">NBRC 15670</strain>
    </source>
</reference>
<evidence type="ECO:0000313" key="6">
    <source>
        <dbReference type="Proteomes" id="UP001165042"/>
    </source>
</evidence>
<dbReference type="EMBL" id="BSSD01000006">
    <property type="protein sequence ID" value="GLW93316.1"/>
    <property type="molecule type" value="Genomic_DNA"/>
</dbReference>
<dbReference type="InterPro" id="IPR036188">
    <property type="entry name" value="FAD/NAD-bd_sf"/>
</dbReference>